<dbReference type="SUPFAM" id="SSF54593">
    <property type="entry name" value="Glyoxalase/Bleomycin resistance protein/Dihydroxybiphenyl dioxygenase"/>
    <property type="match status" value="1"/>
</dbReference>
<organism evidence="2 3">
    <name type="scientific">Propioniciclava coleopterorum</name>
    <dbReference type="NCBI Taxonomy" id="2714937"/>
    <lineage>
        <taxon>Bacteria</taxon>
        <taxon>Bacillati</taxon>
        <taxon>Actinomycetota</taxon>
        <taxon>Actinomycetes</taxon>
        <taxon>Propionibacteriales</taxon>
        <taxon>Propionibacteriaceae</taxon>
        <taxon>Propioniciclava</taxon>
    </lineage>
</organism>
<reference evidence="2 3" key="1">
    <citation type="submission" date="2020-03" db="EMBL/GenBank/DDBJ databases">
        <title>Propioniciclava sp. nov., isolated from Hydrophilus acuminatus.</title>
        <authorList>
            <person name="Hyun D.-W."/>
            <person name="Bae J.-W."/>
        </authorList>
    </citation>
    <scope>NUCLEOTIDE SEQUENCE [LARGE SCALE GENOMIC DNA]</scope>
    <source>
        <strain evidence="2 3">HDW11</strain>
    </source>
</reference>
<dbReference type="PANTHER" id="PTHR33990">
    <property type="entry name" value="PROTEIN YJDN-RELATED"/>
    <property type="match status" value="1"/>
</dbReference>
<dbReference type="EMBL" id="CP049865">
    <property type="protein sequence ID" value="QIK72050.1"/>
    <property type="molecule type" value="Genomic_DNA"/>
</dbReference>
<dbReference type="KEGG" id="prv:G7070_06940"/>
<feature type="domain" description="Glyoxalase/fosfomycin resistance/dioxygenase" evidence="1">
    <location>
        <begin position="9"/>
        <end position="133"/>
    </location>
</feature>
<proteinExistence type="predicted"/>
<protein>
    <submittedName>
        <fullName evidence="2">VOC family protein</fullName>
    </submittedName>
</protein>
<dbReference type="Pfam" id="PF00903">
    <property type="entry name" value="Glyoxalase"/>
    <property type="match status" value="1"/>
</dbReference>
<accession>A0A6G7Y5G5</accession>
<dbReference type="RefSeq" id="WP_166233034.1">
    <property type="nucleotide sequence ID" value="NZ_CP049865.1"/>
</dbReference>
<gene>
    <name evidence="2" type="ORF">G7070_06940</name>
</gene>
<dbReference type="AlphaFoldDB" id="A0A6G7Y5G5"/>
<evidence type="ECO:0000313" key="3">
    <source>
        <dbReference type="Proteomes" id="UP000501058"/>
    </source>
</evidence>
<dbReference type="Proteomes" id="UP000501058">
    <property type="component" value="Chromosome"/>
</dbReference>
<name>A0A6G7Y5G5_9ACTN</name>
<dbReference type="PANTHER" id="PTHR33990:SF1">
    <property type="entry name" value="PROTEIN YJDN"/>
    <property type="match status" value="1"/>
</dbReference>
<dbReference type="InterPro" id="IPR029068">
    <property type="entry name" value="Glyas_Bleomycin-R_OHBP_Dase"/>
</dbReference>
<sequence>MPNLAPYIAFPGNAKDAFEHYRDVFGGDLQLFTYADMPMEGAPSTLDPASVAHASLTLPGGTIVGGDAMPGEDYPIRGSAYSLMYSLEDPDEARRLIALLVDAGGSVGMPFEPAPWGAYYGQVFDRFGVMWAFDVDAEEPTQA</sequence>
<dbReference type="CDD" id="cd06588">
    <property type="entry name" value="PhnB_like"/>
    <property type="match status" value="1"/>
</dbReference>
<evidence type="ECO:0000313" key="2">
    <source>
        <dbReference type="EMBL" id="QIK72050.1"/>
    </source>
</evidence>
<dbReference type="InterPro" id="IPR004360">
    <property type="entry name" value="Glyas_Fos-R_dOase_dom"/>
</dbReference>
<dbReference type="Gene3D" id="3.10.180.10">
    <property type="entry name" value="2,3-Dihydroxybiphenyl 1,2-Dioxygenase, domain 1"/>
    <property type="match status" value="1"/>
</dbReference>
<evidence type="ECO:0000259" key="1">
    <source>
        <dbReference type="Pfam" id="PF00903"/>
    </source>
</evidence>
<dbReference type="InterPro" id="IPR028973">
    <property type="entry name" value="PhnB-like"/>
</dbReference>
<keyword evidence="3" id="KW-1185">Reference proteome</keyword>